<dbReference type="EMBL" id="BOOC01000054">
    <property type="protein sequence ID" value="GIH44234.1"/>
    <property type="molecule type" value="Genomic_DNA"/>
</dbReference>
<organism evidence="1 2">
    <name type="scientific">Microbispora corallina</name>
    <dbReference type="NCBI Taxonomy" id="83302"/>
    <lineage>
        <taxon>Bacteria</taxon>
        <taxon>Bacillati</taxon>
        <taxon>Actinomycetota</taxon>
        <taxon>Actinomycetes</taxon>
        <taxon>Streptosporangiales</taxon>
        <taxon>Streptosporangiaceae</taxon>
        <taxon>Microbispora</taxon>
    </lineage>
</organism>
<dbReference type="Proteomes" id="UP000603904">
    <property type="component" value="Unassembled WGS sequence"/>
</dbReference>
<keyword evidence="2" id="KW-1185">Reference proteome</keyword>
<evidence type="ECO:0000313" key="2">
    <source>
        <dbReference type="Proteomes" id="UP000603904"/>
    </source>
</evidence>
<protein>
    <submittedName>
        <fullName evidence="1">Uncharacterized protein</fullName>
    </submittedName>
</protein>
<reference evidence="1 2" key="1">
    <citation type="submission" date="2021-01" db="EMBL/GenBank/DDBJ databases">
        <title>Whole genome shotgun sequence of Microbispora corallina NBRC 16416.</title>
        <authorList>
            <person name="Komaki H."/>
            <person name="Tamura T."/>
        </authorList>
    </citation>
    <scope>NUCLEOTIDE SEQUENCE [LARGE SCALE GENOMIC DNA]</scope>
    <source>
        <strain evidence="1 2">NBRC 16416</strain>
    </source>
</reference>
<name>A0ABQ4GAW5_9ACTN</name>
<gene>
    <name evidence="1" type="ORF">Mco01_72340</name>
</gene>
<accession>A0ABQ4GAW5</accession>
<comment type="caution">
    <text evidence="1">The sequence shown here is derived from an EMBL/GenBank/DDBJ whole genome shotgun (WGS) entry which is preliminary data.</text>
</comment>
<proteinExistence type="predicted"/>
<sequence length="77" mass="8692">MSESQRDSIYIDFSGKPVGRGIGRLVSALDVMIDVTRSDYPWGEGFPGCSRDVVKRAPVSGWRRTTERRPVPHGWTR</sequence>
<evidence type="ECO:0000313" key="1">
    <source>
        <dbReference type="EMBL" id="GIH44234.1"/>
    </source>
</evidence>